<comment type="caution">
    <text evidence="1">The sequence shown here is derived from an EMBL/GenBank/DDBJ whole genome shotgun (WGS) entry which is preliminary data.</text>
</comment>
<organism evidence="1 2">
    <name type="scientific">Goodea atripinnis</name>
    <dbReference type="NCBI Taxonomy" id="208336"/>
    <lineage>
        <taxon>Eukaryota</taxon>
        <taxon>Metazoa</taxon>
        <taxon>Chordata</taxon>
        <taxon>Craniata</taxon>
        <taxon>Vertebrata</taxon>
        <taxon>Euteleostomi</taxon>
        <taxon>Actinopterygii</taxon>
        <taxon>Neopterygii</taxon>
        <taxon>Teleostei</taxon>
        <taxon>Neoteleostei</taxon>
        <taxon>Acanthomorphata</taxon>
        <taxon>Ovalentaria</taxon>
        <taxon>Atherinomorphae</taxon>
        <taxon>Cyprinodontiformes</taxon>
        <taxon>Goodeidae</taxon>
        <taxon>Goodea</taxon>
    </lineage>
</organism>
<evidence type="ECO:0000313" key="2">
    <source>
        <dbReference type="Proteomes" id="UP001476798"/>
    </source>
</evidence>
<keyword evidence="2" id="KW-1185">Reference proteome</keyword>
<dbReference type="Proteomes" id="UP001476798">
    <property type="component" value="Unassembled WGS sequence"/>
</dbReference>
<proteinExistence type="predicted"/>
<dbReference type="EMBL" id="JAHRIO010080985">
    <property type="protein sequence ID" value="MEQ2185067.1"/>
    <property type="molecule type" value="Genomic_DNA"/>
</dbReference>
<accession>A0ABV0PP18</accession>
<sequence>MHNYGLSMLLCLSGCSDECEPSCAGVKSPCWAQMACLSLGSSPFGPLSLTKVTFCDHRMSNLPTLHKKITDCLQNKKNCLANQYRNILIHCEFQGRSPFTKIFSAVALVYH</sequence>
<evidence type="ECO:0008006" key="3">
    <source>
        <dbReference type="Google" id="ProtNLM"/>
    </source>
</evidence>
<gene>
    <name evidence="1" type="ORF">GOODEAATRI_014456</name>
</gene>
<protein>
    <recommendedName>
        <fullName evidence="3">Secreted protein</fullName>
    </recommendedName>
</protein>
<name>A0ABV0PP18_9TELE</name>
<reference evidence="1 2" key="1">
    <citation type="submission" date="2021-06" db="EMBL/GenBank/DDBJ databases">
        <authorList>
            <person name="Palmer J.M."/>
        </authorList>
    </citation>
    <scope>NUCLEOTIDE SEQUENCE [LARGE SCALE GENOMIC DNA]</scope>
    <source>
        <strain evidence="1 2">GA_2019</strain>
        <tissue evidence="1">Muscle</tissue>
    </source>
</reference>
<evidence type="ECO:0000313" key="1">
    <source>
        <dbReference type="EMBL" id="MEQ2185067.1"/>
    </source>
</evidence>